<dbReference type="EMBL" id="KZ678138">
    <property type="protein sequence ID" value="PSN64653.1"/>
    <property type="molecule type" value="Genomic_DNA"/>
</dbReference>
<dbReference type="GO" id="GO:0046464">
    <property type="term" value="P:acylglycerol catabolic process"/>
    <property type="evidence" value="ECO:0007669"/>
    <property type="project" value="TreeGrafter"/>
</dbReference>
<dbReference type="OrthoDB" id="408373at2759"/>
<accession>A0A2T2NGT5</accession>
<dbReference type="Gene3D" id="3.40.50.1820">
    <property type="entry name" value="alpha/beta hydrolase"/>
    <property type="match status" value="1"/>
</dbReference>
<dbReference type="AlphaFoldDB" id="A0A2T2NGT5"/>
<dbReference type="STRING" id="1448308.A0A2T2NGT5"/>
<dbReference type="GO" id="GO:0047372">
    <property type="term" value="F:monoacylglycerol lipase activity"/>
    <property type="evidence" value="ECO:0007669"/>
    <property type="project" value="TreeGrafter"/>
</dbReference>
<dbReference type="Proteomes" id="UP000240883">
    <property type="component" value="Unassembled WGS sequence"/>
</dbReference>
<dbReference type="SUPFAM" id="SSF53474">
    <property type="entry name" value="alpha/beta-Hydrolases"/>
    <property type="match status" value="1"/>
</dbReference>
<dbReference type="InterPro" id="IPR050266">
    <property type="entry name" value="AB_hydrolase_sf"/>
</dbReference>
<keyword evidence="3" id="KW-1185">Reference proteome</keyword>
<evidence type="ECO:0000313" key="2">
    <source>
        <dbReference type="EMBL" id="PSN64653.1"/>
    </source>
</evidence>
<dbReference type="InterPro" id="IPR029058">
    <property type="entry name" value="AB_hydrolase_fold"/>
</dbReference>
<feature type="domain" description="Serine aminopeptidase S33" evidence="1">
    <location>
        <begin position="22"/>
        <end position="243"/>
    </location>
</feature>
<dbReference type="GO" id="GO:0016020">
    <property type="term" value="C:membrane"/>
    <property type="evidence" value="ECO:0007669"/>
    <property type="project" value="TreeGrafter"/>
</dbReference>
<evidence type="ECO:0000313" key="3">
    <source>
        <dbReference type="Proteomes" id="UP000240883"/>
    </source>
</evidence>
<dbReference type="InterPro" id="IPR022742">
    <property type="entry name" value="Hydrolase_4"/>
</dbReference>
<name>A0A2T2NGT5_CORCC</name>
<proteinExistence type="predicted"/>
<sequence>MPFLQIGPKKIHYTDLKPAKDERETFILMHGLGSSQDYYHAVALGLQAHNFRCITFDTTGAGRSPYTQTEQSIESLGNDIIAILDALEVSKAVVVGHSMGGIVAAHLAAERSDRVVAAILVGPVYPNDSIVPIFEKRIETVQKEGMDAMANTVPYAAVGKAASPLAKAFIRELLLGQDPAGYISNCRVIVNAKPPKYGKIAVPVLILAGDEDKSAPLEGCQKMFEEMGTSEKKLEVMKGVGHWHCLEAYEEVGRLMLDFYHQIQ</sequence>
<reference evidence="2 3" key="1">
    <citation type="journal article" date="2018" name="Front. Microbiol.">
        <title>Genome-Wide Analysis of Corynespora cassiicola Leaf Fall Disease Putative Effectors.</title>
        <authorList>
            <person name="Lopez D."/>
            <person name="Ribeiro S."/>
            <person name="Label P."/>
            <person name="Fumanal B."/>
            <person name="Venisse J.S."/>
            <person name="Kohler A."/>
            <person name="de Oliveira R.R."/>
            <person name="Labutti K."/>
            <person name="Lipzen A."/>
            <person name="Lail K."/>
            <person name="Bauer D."/>
            <person name="Ohm R.A."/>
            <person name="Barry K.W."/>
            <person name="Spatafora J."/>
            <person name="Grigoriev I.V."/>
            <person name="Martin F.M."/>
            <person name="Pujade-Renaud V."/>
        </authorList>
    </citation>
    <scope>NUCLEOTIDE SEQUENCE [LARGE SCALE GENOMIC DNA]</scope>
    <source>
        <strain evidence="2 3">Philippines</strain>
    </source>
</reference>
<dbReference type="PANTHER" id="PTHR43798:SF5">
    <property type="entry name" value="MONOACYLGLYCEROL LIPASE ABHD6"/>
    <property type="match status" value="1"/>
</dbReference>
<protein>
    <submittedName>
        <fullName evidence="2">Alpha/beta-hydrolase</fullName>
    </submittedName>
</protein>
<organism evidence="2 3">
    <name type="scientific">Corynespora cassiicola Philippines</name>
    <dbReference type="NCBI Taxonomy" id="1448308"/>
    <lineage>
        <taxon>Eukaryota</taxon>
        <taxon>Fungi</taxon>
        <taxon>Dikarya</taxon>
        <taxon>Ascomycota</taxon>
        <taxon>Pezizomycotina</taxon>
        <taxon>Dothideomycetes</taxon>
        <taxon>Pleosporomycetidae</taxon>
        <taxon>Pleosporales</taxon>
        <taxon>Corynesporascaceae</taxon>
        <taxon>Corynespora</taxon>
    </lineage>
</organism>
<keyword evidence="2" id="KW-0378">Hydrolase</keyword>
<dbReference type="InterPro" id="IPR000073">
    <property type="entry name" value="AB_hydrolase_1"/>
</dbReference>
<dbReference type="Pfam" id="PF12146">
    <property type="entry name" value="Hydrolase_4"/>
    <property type="match status" value="1"/>
</dbReference>
<gene>
    <name evidence="2" type="ORF">BS50DRAFT_576069</name>
</gene>
<evidence type="ECO:0000259" key="1">
    <source>
        <dbReference type="Pfam" id="PF12146"/>
    </source>
</evidence>
<dbReference type="PRINTS" id="PR00111">
    <property type="entry name" value="ABHYDROLASE"/>
</dbReference>
<dbReference type="PANTHER" id="PTHR43798">
    <property type="entry name" value="MONOACYLGLYCEROL LIPASE"/>
    <property type="match status" value="1"/>
</dbReference>